<keyword evidence="7 8" id="KW-0472">Membrane</keyword>
<keyword evidence="4" id="KW-1003">Cell membrane</keyword>
<dbReference type="AlphaFoldDB" id="A0A451GG83"/>
<dbReference type="GO" id="GO:0022857">
    <property type="term" value="F:transmembrane transporter activity"/>
    <property type="evidence" value="ECO:0007669"/>
    <property type="project" value="InterPro"/>
</dbReference>
<dbReference type="Pfam" id="PF07690">
    <property type="entry name" value="MFS_1"/>
    <property type="match status" value="1"/>
</dbReference>
<organism evidence="9 10">
    <name type="scientific">Falsigemmobacter intermedius</name>
    <dbReference type="NCBI Taxonomy" id="1553448"/>
    <lineage>
        <taxon>Bacteria</taxon>
        <taxon>Pseudomonadati</taxon>
        <taxon>Pseudomonadota</taxon>
        <taxon>Alphaproteobacteria</taxon>
        <taxon>Rhodobacterales</taxon>
        <taxon>Paracoccaceae</taxon>
        <taxon>Falsigemmobacter</taxon>
    </lineage>
</organism>
<dbReference type="InterPro" id="IPR036259">
    <property type="entry name" value="MFS_trans_sf"/>
</dbReference>
<sequence>MAFSFEILTAGASRHNNLAMPLGAVLVWRLLPPSRHFEPRRLSLGNAISGYALHLGNPLLRRLFLTGFLIMGSFVAFFNYISFHLMREPIALSQSAVGWLSLVYLLSTVTSARVGALADRLGARKVLIGALGVAVFGVGLTIIDQVVPAILGVAIFICGFFAAHAVVSGRVGRSARQARAQATSLYQIFFYLGANVAGSLGGQLWQRADWAGVSLMLTAMLLLSAVLAFRSR</sequence>
<evidence type="ECO:0000256" key="6">
    <source>
        <dbReference type="ARBA" id="ARBA00022989"/>
    </source>
</evidence>
<name>A0A451GG83_9RHOB</name>
<dbReference type="GO" id="GO:0005886">
    <property type="term" value="C:plasma membrane"/>
    <property type="evidence" value="ECO:0007669"/>
    <property type="project" value="UniProtKB-SubCell"/>
</dbReference>
<evidence type="ECO:0000256" key="5">
    <source>
        <dbReference type="ARBA" id="ARBA00022692"/>
    </source>
</evidence>
<dbReference type="SUPFAM" id="SSF103473">
    <property type="entry name" value="MFS general substrate transporter"/>
    <property type="match status" value="1"/>
</dbReference>
<protein>
    <submittedName>
        <fullName evidence="9">MFS transporter</fullName>
    </submittedName>
</protein>
<feature type="transmembrane region" description="Helical" evidence="8">
    <location>
        <begin position="95"/>
        <end position="114"/>
    </location>
</feature>
<comment type="similarity">
    <text evidence="2">Belongs to the major facilitator superfamily.</text>
</comment>
<keyword evidence="10" id="KW-1185">Reference proteome</keyword>
<dbReference type="PANTHER" id="PTHR43271:SF1">
    <property type="entry name" value="INNER MEMBRANE TRANSPORT PROTEIN YNFM"/>
    <property type="match status" value="1"/>
</dbReference>
<gene>
    <name evidence="9" type="ORF">EP867_19155</name>
</gene>
<feature type="transmembrane region" description="Helical" evidence="8">
    <location>
        <begin position="211"/>
        <end position="229"/>
    </location>
</feature>
<accession>A0A451GG83</accession>
<reference evidence="9 10" key="1">
    <citation type="journal article" date="2015" name="Int. J. Syst. Evol. Microbiol.">
        <title>Gemmobacter intermedius sp. nov., isolated from a white stork (Ciconia ciconia).</title>
        <authorList>
            <person name="Kampfer P."/>
            <person name="Jerzak L."/>
            <person name="Wilharm G."/>
            <person name="Golke J."/>
            <person name="Busse H.J."/>
            <person name="Glaeser S.P."/>
        </authorList>
    </citation>
    <scope>NUCLEOTIDE SEQUENCE [LARGE SCALE GENOMIC DNA]</scope>
    <source>
        <strain evidence="9 10">119/4</strain>
    </source>
</reference>
<dbReference type="Proteomes" id="UP000287168">
    <property type="component" value="Unassembled WGS sequence"/>
</dbReference>
<comment type="caution">
    <text evidence="9">The sequence shown here is derived from an EMBL/GenBank/DDBJ whole genome shotgun (WGS) entry which is preliminary data.</text>
</comment>
<comment type="subcellular location">
    <subcellularLocation>
        <location evidence="1">Cell membrane</location>
        <topology evidence="1">Multi-pass membrane protein</topology>
    </subcellularLocation>
</comment>
<keyword evidence="5 8" id="KW-0812">Transmembrane</keyword>
<feature type="transmembrane region" description="Helical" evidence="8">
    <location>
        <begin position="126"/>
        <end position="143"/>
    </location>
</feature>
<feature type="transmembrane region" description="Helical" evidence="8">
    <location>
        <begin position="149"/>
        <end position="167"/>
    </location>
</feature>
<proteinExistence type="inferred from homology"/>
<evidence type="ECO:0000256" key="3">
    <source>
        <dbReference type="ARBA" id="ARBA00022448"/>
    </source>
</evidence>
<feature type="transmembrane region" description="Helical" evidence="8">
    <location>
        <begin position="188"/>
        <end position="205"/>
    </location>
</feature>
<evidence type="ECO:0000256" key="8">
    <source>
        <dbReference type="SAM" id="Phobius"/>
    </source>
</evidence>
<dbReference type="PANTHER" id="PTHR43271">
    <property type="entry name" value="BLL2771 PROTEIN"/>
    <property type="match status" value="1"/>
</dbReference>
<feature type="transmembrane region" description="Helical" evidence="8">
    <location>
        <begin position="63"/>
        <end position="83"/>
    </location>
</feature>
<dbReference type="RefSeq" id="WP_128491035.1">
    <property type="nucleotide sequence ID" value="NZ_SBLC01000099.1"/>
</dbReference>
<dbReference type="Gene3D" id="1.20.1250.20">
    <property type="entry name" value="MFS general substrate transporter like domains"/>
    <property type="match status" value="1"/>
</dbReference>
<keyword evidence="3" id="KW-0813">Transport</keyword>
<evidence type="ECO:0000313" key="10">
    <source>
        <dbReference type="Proteomes" id="UP000287168"/>
    </source>
</evidence>
<evidence type="ECO:0000256" key="4">
    <source>
        <dbReference type="ARBA" id="ARBA00022475"/>
    </source>
</evidence>
<evidence type="ECO:0000256" key="7">
    <source>
        <dbReference type="ARBA" id="ARBA00023136"/>
    </source>
</evidence>
<dbReference type="InterPro" id="IPR011701">
    <property type="entry name" value="MFS"/>
</dbReference>
<evidence type="ECO:0000256" key="2">
    <source>
        <dbReference type="ARBA" id="ARBA00008335"/>
    </source>
</evidence>
<dbReference type="EMBL" id="SBLC01000099">
    <property type="protein sequence ID" value="RWY34846.1"/>
    <property type="molecule type" value="Genomic_DNA"/>
</dbReference>
<keyword evidence="6 8" id="KW-1133">Transmembrane helix</keyword>
<evidence type="ECO:0000313" key="9">
    <source>
        <dbReference type="EMBL" id="RWY34846.1"/>
    </source>
</evidence>
<dbReference type="OrthoDB" id="63984at2"/>
<evidence type="ECO:0000256" key="1">
    <source>
        <dbReference type="ARBA" id="ARBA00004651"/>
    </source>
</evidence>